<reference evidence="3 4" key="1">
    <citation type="submission" date="2020-04" db="EMBL/GenBank/DDBJ databases">
        <title>Genome sequencing of novel species.</title>
        <authorList>
            <person name="Heo J."/>
            <person name="Kim S.-J."/>
            <person name="Kim J.-S."/>
            <person name="Hong S.-B."/>
            <person name="Kwon S.-W."/>
        </authorList>
    </citation>
    <scope>NUCLEOTIDE SEQUENCE [LARGE SCALE GENOMIC DNA]</scope>
    <source>
        <strain evidence="3 4">F39-2</strain>
    </source>
</reference>
<keyword evidence="4" id="KW-1185">Reference proteome</keyword>
<dbReference type="GO" id="GO:0006508">
    <property type="term" value="P:proteolysis"/>
    <property type="evidence" value="ECO:0007669"/>
    <property type="project" value="InterPro"/>
</dbReference>
<dbReference type="PANTHER" id="PTHR32060">
    <property type="entry name" value="TAIL-SPECIFIC PROTEASE"/>
    <property type="match status" value="1"/>
</dbReference>
<evidence type="ECO:0000313" key="4">
    <source>
        <dbReference type="Proteomes" id="UP000503278"/>
    </source>
</evidence>
<dbReference type="Proteomes" id="UP000503278">
    <property type="component" value="Chromosome"/>
</dbReference>
<gene>
    <name evidence="3" type="ORF">HH214_21060</name>
</gene>
<dbReference type="InterPro" id="IPR029045">
    <property type="entry name" value="ClpP/crotonase-like_dom_sf"/>
</dbReference>
<dbReference type="EMBL" id="CP051682">
    <property type="protein sequence ID" value="QJD98187.1"/>
    <property type="molecule type" value="Genomic_DNA"/>
</dbReference>
<organism evidence="3 4">
    <name type="scientific">Mucilaginibacter robiniae</name>
    <dbReference type="NCBI Taxonomy" id="2728022"/>
    <lineage>
        <taxon>Bacteria</taxon>
        <taxon>Pseudomonadati</taxon>
        <taxon>Bacteroidota</taxon>
        <taxon>Sphingobacteriia</taxon>
        <taxon>Sphingobacteriales</taxon>
        <taxon>Sphingobacteriaceae</taxon>
        <taxon>Mucilaginibacter</taxon>
    </lineage>
</organism>
<dbReference type="RefSeq" id="WP_169610929.1">
    <property type="nucleotide sequence ID" value="NZ_CP051682.1"/>
</dbReference>
<protein>
    <submittedName>
        <fullName evidence="3">Peptidase S41</fullName>
    </submittedName>
</protein>
<proteinExistence type="predicted"/>
<sequence length="475" mass="53607">MKLLKKSLLLSTLAAACFHAHAQAPNTLKPQEKVYGLSKFWQEVNYNFVYLDKVDRKAWDSLYTAMIPIVEHTPNDYEYYRELQRFCAFLNDGHTNIYFPNQMQQTQIMTSMFGKYRLVVENIDGRAIITHTNLSIKDEVPTGSEIVSVNKLPTDAYINQFVKPYIPSSTDYVREDNARSGLLRGFVGDRYDITIKTPKGQIKNLALTHAQTEEKELYPTIADFKLLDFKWYPGQIAYLALNSFEDQKIDSLFIQQLPELRKAKALIIDLRQNGGGSTSIGTAILDYLTDSTVLHGSKMVSRLHVASYKAWGNGLTPKDTVHSDWAAKAYLDNHDLRTEVITSSSIHQNRVKEPKIVVPTAILTSHNTASSAEDFLIFADKQPHMVKIGQNTFGSTGQPYNFLLPGGGSARVCTKKDTYPDGREFVGYGVHPDIEVKPTVKDFIQNNDPVLNKALSYLKGKTLNNIRPQNKELSK</sequence>
<evidence type="ECO:0000313" key="3">
    <source>
        <dbReference type="EMBL" id="QJD98187.1"/>
    </source>
</evidence>
<feature type="signal peptide" evidence="1">
    <location>
        <begin position="1"/>
        <end position="22"/>
    </location>
</feature>
<dbReference type="GO" id="GO:0030288">
    <property type="term" value="C:outer membrane-bounded periplasmic space"/>
    <property type="evidence" value="ECO:0007669"/>
    <property type="project" value="TreeGrafter"/>
</dbReference>
<dbReference type="Gene3D" id="3.90.226.10">
    <property type="entry name" value="2-enoyl-CoA Hydratase, Chain A, domain 1"/>
    <property type="match status" value="1"/>
</dbReference>
<keyword evidence="1" id="KW-0732">Signal</keyword>
<name>A0A7L5E719_9SPHI</name>
<dbReference type="GO" id="GO:0007165">
    <property type="term" value="P:signal transduction"/>
    <property type="evidence" value="ECO:0007669"/>
    <property type="project" value="TreeGrafter"/>
</dbReference>
<feature type="domain" description="Tail specific protease" evidence="2">
    <location>
        <begin position="210"/>
        <end position="437"/>
    </location>
</feature>
<evidence type="ECO:0000256" key="1">
    <source>
        <dbReference type="SAM" id="SignalP"/>
    </source>
</evidence>
<evidence type="ECO:0000259" key="2">
    <source>
        <dbReference type="SMART" id="SM00245"/>
    </source>
</evidence>
<dbReference type="SUPFAM" id="SSF52096">
    <property type="entry name" value="ClpP/crotonase"/>
    <property type="match status" value="1"/>
</dbReference>
<dbReference type="AlphaFoldDB" id="A0A7L5E719"/>
<dbReference type="PANTHER" id="PTHR32060:SF30">
    <property type="entry name" value="CARBOXY-TERMINAL PROCESSING PROTEASE CTPA"/>
    <property type="match status" value="1"/>
</dbReference>
<dbReference type="InterPro" id="IPR005151">
    <property type="entry name" value="Tail-specific_protease"/>
</dbReference>
<dbReference type="Pfam" id="PF03572">
    <property type="entry name" value="Peptidase_S41"/>
    <property type="match status" value="1"/>
</dbReference>
<dbReference type="GO" id="GO:0008236">
    <property type="term" value="F:serine-type peptidase activity"/>
    <property type="evidence" value="ECO:0007669"/>
    <property type="project" value="InterPro"/>
</dbReference>
<dbReference type="SMART" id="SM00245">
    <property type="entry name" value="TSPc"/>
    <property type="match status" value="1"/>
</dbReference>
<dbReference type="GO" id="GO:0004175">
    <property type="term" value="F:endopeptidase activity"/>
    <property type="evidence" value="ECO:0007669"/>
    <property type="project" value="TreeGrafter"/>
</dbReference>
<accession>A0A7L5E719</accession>
<dbReference type="KEGG" id="mrob:HH214_21060"/>
<dbReference type="PROSITE" id="PS51257">
    <property type="entry name" value="PROKAR_LIPOPROTEIN"/>
    <property type="match status" value="1"/>
</dbReference>
<feature type="chain" id="PRO_5029771464" evidence="1">
    <location>
        <begin position="23"/>
        <end position="475"/>
    </location>
</feature>
<dbReference type="Gene3D" id="3.30.750.44">
    <property type="match status" value="1"/>
</dbReference>